<sequence length="47" mass="5603">MIKIIIIHIRACFHKVFMNATQLSTQGNDYINHQRLHLTTKKQIINR</sequence>
<evidence type="ECO:0000313" key="2">
    <source>
        <dbReference type="Proteomes" id="UP000198670"/>
    </source>
</evidence>
<gene>
    <name evidence="1" type="ORF">SAMN05444682_107246</name>
</gene>
<keyword evidence="2" id="KW-1185">Reference proteome</keyword>
<accession>A0A1I3NMQ7</accession>
<dbReference type="STRING" id="1477437.SAMN05444682_107246"/>
<dbReference type="Proteomes" id="UP000198670">
    <property type="component" value="Unassembled WGS sequence"/>
</dbReference>
<dbReference type="EMBL" id="FOQO01000007">
    <property type="protein sequence ID" value="SFJ10210.1"/>
    <property type="molecule type" value="Genomic_DNA"/>
</dbReference>
<proteinExistence type="predicted"/>
<protein>
    <submittedName>
        <fullName evidence="1">Uncharacterized protein</fullName>
    </submittedName>
</protein>
<organism evidence="1 2">
    <name type="scientific">Parapedobacter indicus</name>
    <dbReference type="NCBI Taxonomy" id="1477437"/>
    <lineage>
        <taxon>Bacteria</taxon>
        <taxon>Pseudomonadati</taxon>
        <taxon>Bacteroidota</taxon>
        <taxon>Sphingobacteriia</taxon>
        <taxon>Sphingobacteriales</taxon>
        <taxon>Sphingobacteriaceae</taxon>
        <taxon>Parapedobacter</taxon>
    </lineage>
</organism>
<evidence type="ECO:0000313" key="1">
    <source>
        <dbReference type="EMBL" id="SFJ10210.1"/>
    </source>
</evidence>
<dbReference type="AlphaFoldDB" id="A0A1I3NMQ7"/>
<reference evidence="1 2" key="1">
    <citation type="submission" date="2016-10" db="EMBL/GenBank/DDBJ databases">
        <authorList>
            <person name="de Groot N.N."/>
        </authorList>
    </citation>
    <scope>NUCLEOTIDE SEQUENCE [LARGE SCALE GENOMIC DNA]</scope>
    <source>
        <strain evidence="1 2">RK1</strain>
    </source>
</reference>
<name>A0A1I3NMQ7_9SPHI</name>